<reference evidence="1 2" key="1">
    <citation type="submission" date="2018-02" db="EMBL/GenBank/DDBJ databases">
        <title>Genome sequence of the basidiomycete white-rot fungus Phlebia centrifuga.</title>
        <authorList>
            <person name="Granchi Z."/>
            <person name="Peng M."/>
            <person name="de Vries R.P."/>
            <person name="Hilden K."/>
            <person name="Makela M.R."/>
            <person name="Grigoriev I."/>
            <person name="Riley R."/>
        </authorList>
    </citation>
    <scope>NUCLEOTIDE SEQUENCE [LARGE SCALE GENOMIC DNA]</scope>
    <source>
        <strain evidence="1 2">FBCC195</strain>
    </source>
</reference>
<keyword evidence="2" id="KW-1185">Reference proteome</keyword>
<proteinExistence type="predicted"/>
<comment type="caution">
    <text evidence="1">The sequence shown here is derived from an EMBL/GenBank/DDBJ whole genome shotgun (WGS) entry which is preliminary data.</text>
</comment>
<organism evidence="1 2">
    <name type="scientific">Hermanssonia centrifuga</name>
    <dbReference type="NCBI Taxonomy" id="98765"/>
    <lineage>
        <taxon>Eukaryota</taxon>
        <taxon>Fungi</taxon>
        <taxon>Dikarya</taxon>
        <taxon>Basidiomycota</taxon>
        <taxon>Agaricomycotina</taxon>
        <taxon>Agaricomycetes</taxon>
        <taxon>Polyporales</taxon>
        <taxon>Meruliaceae</taxon>
        <taxon>Hermanssonia</taxon>
    </lineage>
</organism>
<protein>
    <submittedName>
        <fullName evidence="1">Uncharacterized protein</fullName>
    </submittedName>
</protein>
<dbReference type="EMBL" id="MLYV02000010">
    <property type="protein sequence ID" value="PSS38025.1"/>
    <property type="molecule type" value="Genomic_DNA"/>
</dbReference>
<accession>A0A2R6S6Y7</accession>
<evidence type="ECO:0000313" key="1">
    <source>
        <dbReference type="EMBL" id="PSS38025.1"/>
    </source>
</evidence>
<name>A0A2R6S6Y7_9APHY</name>
<dbReference type="AlphaFoldDB" id="A0A2R6S6Y7"/>
<gene>
    <name evidence="1" type="ORF">PHLCEN_2v110</name>
</gene>
<sequence length="52" mass="5430">MAPTLLECEAVEVEDAPGEPAPEVLEAPEELVGDACIVLFVTLVTEGVSPYS</sequence>
<dbReference type="Proteomes" id="UP000186601">
    <property type="component" value="Unassembled WGS sequence"/>
</dbReference>
<evidence type="ECO:0000313" key="2">
    <source>
        <dbReference type="Proteomes" id="UP000186601"/>
    </source>
</evidence>